<sequence>MEYKMRPDPGVEDNFTYSRYEMPIADGVIAVAYYRIEGEIVILVHTEVPFEYSGQGIGSLLAQGVFDAIRQSGHKVRPICPFMAKFAVRHSEYRDMVVW</sequence>
<proteinExistence type="predicted"/>
<dbReference type="GO" id="GO:0016740">
    <property type="term" value="F:transferase activity"/>
    <property type="evidence" value="ECO:0007669"/>
    <property type="project" value="UniProtKB-KW"/>
</dbReference>
<gene>
    <name evidence="2" type="ORF">DUT91_20995</name>
</gene>
<dbReference type="InterPro" id="IPR016181">
    <property type="entry name" value="Acyl_CoA_acyltransferase"/>
</dbReference>
<dbReference type="PANTHER" id="PTHR31435:SF10">
    <property type="entry name" value="BSR4717 PROTEIN"/>
    <property type="match status" value="1"/>
</dbReference>
<dbReference type="InterPro" id="IPR031165">
    <property type="entry name" value="GNAT_YJDJ"/>
</dbReference>
<dbReference type="PROSITE" id="PS51729">
    <property type="entry name" value="GNAT_YJDJ"/>
    <property type="match status" value="1"/>
</dbReference>
<evidence type="ECO:0000313" key="2">
    <source>
        <dbReference type="EMBL" id="RCS21946.1"/>
    </source>
</evidence>
<protein>
    <submittedName>
        <fullName evidence="2">N-acetyltransferase</fullName>
    </submittedName>
</protein>
<reference evidence="2 3" key="1">
    <citation type="submission" date="2018-07" db="EMBL/GenBank/DDBJ databases">
        <title>The draft genome of Phyllobacterium salinisoli.</title>
        <authorList>
            <person name="Liu L."/>
            <person name="Li L."/>
            <person name="Zhang X."/>
            <person name="Liang L."/>
        </authorList>
    </citation>
    <scope>NUCLEOTIDE SEQUENCE [LARGE SCALE GENOMIC DNA]</scope>
    <source>
        <strain evidence="2 3">LLAN61</strain>
    </source>
</reference>
<organism evidence="2 3">
    <name type="scientific">Phyllobacterium salinisoli</name>
    <dbReference type="NCBI Taxonomy" id="1899321"/>
    <lineage>
        <taxon>Bacteria</taxon>
        <taxon>Pseudomonadati</taxon>
        <taxon>Pseudomonadota</taxon>
        <taxon>Alphaproteobacteria</taxon>
        <taxon>Hyphomicrobiales</taxon>
        <taxon>Phyllobacteriaceae</taxon>
        <taxon>Phyllobacterium</taxon>
    </lineage>
</organism>
<evidence type="ECO:0000259" key="1">
    <source>
        <dbReference type="PROSITE" id="PS51729"/>
    </source>
</evidence>
<accession>A0A368JXS3</accession>
<comment type="caution">
    <text evidence="2">The sequence shown here is derived from an EMBL/GenBank/DDBJ whole genome shotgun (WGS) entry which is preliminary data.</text>
</comment>
<dbReference type="Gene3D" id="3.40.630.30">
    <property type="match status" value="1"/>
</dbReference>
<feature type="domain" description="N-acetyltransferase" evidence="1">
    <location>
        <begin position="12"/>
        <end position="98"/>
    </location>
</feature>
<dbReference type="SUPFAM" id="SSF55729">
    <property type="entry name" value="Acyl-CoA N-acyltransferases (Nat)"/>
    <property type="match status" value="1"/>
</dbReference>
<dbReference type="EMBL" id="QOZG01000012">
    <property type="protein sequence ID" value="RCS21946.1"/>
    <property type="molecule type" value="Genomic_DNA"/>
</dbReference>
<dbReference type="AlphaFoldDB" id="A0A368JXS3"/>
<name>A0A368JXS3_9HYPH</name>
<dbReference type="PANTHER" id="PTHR31435">
    <property type="entry name" value="PROTEIN NATD1"/>
    <property type="match status" value="1"/>
</dbReference>
<dbReference type="Proteomes" id="UP000253420">
    <property type="component" value="Unassembled WGS sequence"/>
</dbReference>
<keyword evidence="2" id="KW-0808">Transferase</keyword>
<dbReference type="Pfam" id="PF14542">
    <property type="entry name" value="Acetyltransf_CG"/>
    <property type="match status" value="1"/>
</dbReference>
<dbReference type="OrthoDB" id="9800945at2"/>
<keyword evidence="3" id="KW-1185">Reference proteome</keyword>
<dbReference type="InterPro" id="IPR045057">
    <property type="entry name" value="Gcn5-rel_NAT"/>
</dbReference>
<evidence type="ECO:0000313" key="3">
    <source>
        <dbReference type="Proteomes" id="UP000253420"/>
    </source>
</evidence>